<gene>
    <name evidence="1" type="ORF">ACFOX3_17085</name>
</gene>
<dbReference type="EMBL" id="JBHSCX010000021">
    <property type="protein sequence ID" value="MFC4364036.1"/>
    <property type="molecule type" value="Genomic_DNA"/>
</dbReference>
<organism evidence="1 2">
    <name type="scientific">Simiduia curdlanivorans</name>
    <dbReference type="NCBI Taxonomy" id="1492769"/>
    <lineage>
        <taxon>Bacteria</taxon>
        <taxon>Pseudomonadati</taxon>
        <taxon>Pseudomonadota</taxon>
        <taxon>Gammaproteobacteria</taxon>
        <taxon>Cellvibrionales</taxon>
        <taxon>Cellvibrionaceae</taxon>
        <taxon>Simiduia</taxon>
    </lineage>
</organism>
<accession>A0ABV8V7Z9</accession>
<comment type="caution">
    <text evidence="1">The sequence shown here is derived from an EMBL/GenBank/DDBJ whole genome shotgun (WGS) entry which is preliminary data.</text>
</comment>
<proteinExistence type="predicted"/>
<evidence type="ECO:0000313" key="1">
    <source>
        <dbReference type="EMBL" id="MFC4364036.1"/>
    </source>
</evidence>
<name>A0ABV8V7Z9_9GAMM</name>
<evidence type="ECO:0000313" key="2">
    <source>
        <dbReference type="Proteomes" id="UP001595840"/>
    </source>
</evidence>
<dbReference type="RefSeq" id="WP_290262872.1">
    <property type="nucleotide sequence ID" value="NZ_JAUFQG010000004.1"/>
</dbReference>
<keyword evidence="2" id="KW-1185">Reference proteome</keyword>
<dbReference type="Pfam" id="PF14412">
    <property type="entry name" value="AHH"/>
    <property type="match status" value="1"/>
</dbReference>
<reference evidence="2" key="1">
    <citation type="journal article" date="2019" name="Int. J. Syst. Evol. Microbiol.">
        <title>The Global Catalogue of Microorganisms (GCM) 10K type strain sequencing project: providing services to taxonomists for standard genome sequencing and annotation.</title>
        <authorList>
            <consortium name="The Broad Institute Genomics Platform"/>
            <consortium name="The Broad Institute Genome Sequencing Center for Infectious Disease"/>
            <person name="Wu L."/>
            <person name="Ma J."/>
        </authorList>
    </citation>
    <scope>NUCLEOTIDE SEQUENCE [LARGE SCALE GENOMIC DNA]</scope>
    <source>
        <strain evidence="2">CECT 8570</strain>
    </source>
</reference>
<dbReference type="Proteomes" id="UP001595840">
    <property type="component" value="Unassembled WGS sequence"/>
</dbReference>
<dbReference type="InterPro" id="IPR032871">
    <property type="entry name" value="AHH_dom_containing"/>
</dbReference>
<protein>
    <submittedName>
        <fullName evidence="1">AHH domain-containing protein</fullName>
    </submittedName>
</protein>
<sequence length="198" mass="22395">MRKDAIYLELEKADLKTGLDEMVRQGKVSQTEALRAQTEAIIEAQKYAIAKRYGYTIQPSPKIMRQLVRKKAAEDIKILRSNMADAKRYIPEGADAHHIVASNDFRRHAAIWVFRAQKVLQRWGIDINHEANGVALPGSESKKCTFFSDCESPSHKKVHTTRYYANVAMDVQASGDKDECIDTLYEIGEDLEAGVYGF</sequence>